<sequence length="261" mass="27853">MTTDWHQAGITAYRWPQRLSLALLALRECLWLYGAILIGRAQLDVPAVARALRQSGLSILPALTLMGLAAGLLMGNRTQKILIWLDFPSLVLPTVIDAITRELVPILVGVLVSGRAGVALAVRQATLVVTGERDALLTLGLDPIRFTTGPALLAMLVMSCAAAVWGNLTVLSATAFWLWQQEGVSVVLFWEVLTHTLSPALVAEGVFKPLLFALLIALVATVNGFTAPRQPQGIDQAATHTMIGAVTAIVLADTLLTLLLV</sequence>
<dbReference type="PANTHER" id="PTHR30188">
    <property type="entry name" value="ABC TRANSPORTER PERMEASE PROTEIN-RELATED"/>
    <property type="match status" value="1"/>
</dbReference>
<name>A0A1H3FS39_ALLWA</name>
<dbReference type="GO" id="GO:0043190">
    <property type="term" value="C:ATP-binding cassette (ABC) transporter complex"/>
    <property type="evidence" value="ECO:0007669"/>
    <property type="project" value="InterPro"/>
</dbReference>
<keyword evidence="1" id="KW-0472">Membrane</keyword>
<proteinExistence type="predicted"/>
<organism evidence="2 3">
    <name type="scientific">Allochromatium warmingii</name>
    <name type="common">Chromatium warmingii</name>
    <dbReference type="NCBI Taxonomy" id="61595"/>
    <lineage>
        <taxon>Bacteria</taxon>
        <taxon>Pseudomonadati</taxon>
        <taxon>Pseudomonadota</taxon>
        <taxon>Gammaproteobacteria</taxon>
        <taxon>Chromatiales</taxon>
        <taxon>Chromatiaceae</taxon>
        <taxon>Allochromatium</taxon>
    </lineage>
</organism>
<feature type="transmembrane region" description="Helical" evidence="1">
    <location>
        <begin position="151"/>
        <end position="179"/>
    </location>
</feature>
<evidence type="ECO:0000313" key="3">
    <source>
        <dbReference type="Proteomes" id="UP000198672"/>
    </source>
</evidence>
<dbReference type="AlphaFoldDB" id="A0A1H3FS39"/>
<dbReference type="InterPro" id="IPR030802">
    <property type="entry name" value="Permease_MalE"/>
</dbReference>
<feature type="transmembrane region" description="Helical" evidence="1">
    <location>
        <begin position="55"/>
        <end position="74"/>
    </location>
</feature>
<evidence type="ECO:0000313" key="2">
    <source>
        <dbReference type="EMBL" id="SDX93665.1"/>
    </source>
</evidence>
<dbReference type="RefSeq" id="WP_245709194.1">
    <property type="nucleotide sequence ID" value="NZ_FNOW01000020.1"/>
</dbReference>
<reference evidence="3" key="1">
    <citation type="submission" date="2016-10" db="EMBL/GenBank/DDBJ databases">
        <authorList>
            <person name="Varghese N."/>
            <person name="Submissions S."/>
        </authorList>
    </citation>
    <scope>NUCLEOTIDE SEQUENCE [LARGE SCALE GENOMIC DNA]</scope>
    <source>
        <strain evidence="3">DSM 173</strain>
    </source>
</reference>
<dbReference type="EMBL" id="FNOW01000020">
    <property type="protein sequence ID" value="SDX93665.1"/>
    <property type="molecule type" value="Genomic_DNA"/>
</dbReference>
<dbReference type="STRING" id="61595.SAMN05421644_12048"/>
<keyword evidence="1" id="KW-1133">Transmembrane helix</keyword>
<dbReference type="GO" id="GO:0005548">
    <property type="term" value="F:phospholipid transporter activity"/>
    <property type="evidence" value="ECO:0007669"/>
    <property type="project" value="TreeGrafter"/>
</dbReference>
<keyword evidence="1" id="KW-0812">Transmembrane</keyword>
<dbReference type="Pfam" id="PF02405">
    <property type="entry name" value="MlaE"/>
    <property type="match status" value="1"/>
</dbReference>
<keyword evidence="3" id="KW-1185">Reference proteome</keyword>
<feature type="transmembrane region" description="Helical" evidence="1">
    <location>
        <begin position="21"/>
        <end position="43"/>
    </location>
</feature>
<gene>
    <name evidence="2" type="ORF">SAMN05421644_12048</name>
</gene>
<evidence type="ECO:0000256" key="1">
    <source>
        <dbReference type="SAM" id="Phobius"/>
    </source>
</evidence>
<dbReference type="Proteomes" id="UP000198672">
    <property type="component" value="Unassembled WGS sequence"/>
</dbReference>
<feature type="transmembrane region" description="Helical" evidence="1">
    <location>
        <begin position="206"/>
        <end position="225"/>
    </location>
</feature>
<feature type="transmembrane region" description="Helical" evidence="1">
    <location>
        <begin position="237"/>
        <end position="260"/>
    </location>
</feature>
<protein>
    <submittedName>
        <fullName evidence="2">Phospholipid/cholesterol/gamma-HCH transport system permease protein</fullName>
    </submittedName>
</protein>
<accession>A0A1H3FS39</accession>